<dbReference type="SUPFAM" id="SSF47661">
    <property type="entry name" value="t-snare proteins"/>
    <property type="match status" value="1"/>
</dbReference>
<protein>
    <recommendedName>
        <fullName evidence="10">t-SNARE coiled-coil homology domain-containing protein</fullName>
    </recommendedName>
</protein>
<keyword evidence="8" id="KW-0175">Coiled coil</keyword>
<sequence length="266" mass="30230">MFSLYSSSGDDTVALVKHDKTEPDVTIAAPDWTHLLGEIDYEVTQIKRRMHELEELQDKHSTRPDVFDDVEEEHNIDILTAEISQMFSRAKQGLLVINRQAKNGSDQEKKVAKNVVSSLAITLQDLSVDFRKAQSSYLKRMKGREERVIAGELRPTIDTNGRGGGGGGMQFDDEEEIEVLVDKGFTSGQLSQLEDNSELIEQREREIVSVVRSISEINEMYKDLATMVVEQGTILDRIDYNVERTLHKVTEGVKQLEKFKDRKLCK</sequence>
<evidence type="ECO:0000256" key="6">
    <source>
        <dbReference type="ARBA" id="ARBA00022989"/>
    </source>
</evidence>
<dbReference type="InterPro" id="IPR045242">
    <property type="entry name" value="Syntaxin"/>
</dbReference>
<dbReference type="OrthoDB" id="10251371at2759"/>
<keyword evidence="4" id="KW-0812">Transmembrane</keyword>
<dbReference type="InterPro" id="IPR010989">
    <property type="entry name" value="SNARE"/>
</dbReference>
<dbReference type="GO" id="GO:0005484">
    <property type="term" value="F:SNAP receptor activity"/>
    <property type="evidence" value="ECO:0007669"/>
    <property type="project" value="TreeGrafter"/>
</dbReference>
<dbReference type="GO" id="GO:0006906">
    <property type="term" value="P:vesicle fusion"/>
    <property type="evidence" value="ECO:0007669"/>
    <property type="project" value="TreeGrafter"/>
</dbReference>
<evidence type="ECO:0000313" key="11">
    <source>
        <dbReference type="EnsemblMetazoa" id="Aqu2.1.13516_001"/>
    </source>
</evidence>
<dbReference type="GO" id="GO:0031201">
    <property type="term" value="C:SNARE complex"/>
    <property type="evidence" value="ECO:0007669"/>
    <property type="project" value="TreeGrafter"/>
</dbReference>
<dbReference type="PROSITE" id="PS50192">
    <property type="entry name" value="T_SNARE"/>
    <property type="match status" value="1"/>
</dbReference>
<evidence type="ECO:0000259" key="10">
    <source>
        <dbReference type="PROSITE" id="PS50192"/>
    </source>
</evidence>
<reference evidence="11" key="1">
    <citation type="submission" date="2017-05" db="UniProtKB">
        <authorList>
            <consortium name="EnsemblMetazoa"/>
        </authorList>
    </citation>
    <scope>IDENTIFICATION</scope>
</reference>
<keyword evidence="9" id="KW-0472">Membrane</keyword>
<dbReference type="InParanoid" id="A0A1X7TFQ8"/>
<dbReference type="PANTHER" id="PTHR19957">
    <property type="entry name" value="SYNTAXIN"/>
    <property type="match status" value="1"/>
</dbReference>
<dbReference type="GO" id="GO:0000149">
    <property type="term" value="F:SNARE binding"/>
    <property type="evidence" value="ECO:0007669"/>
    <property type="project" value="TreeGrafter"/>
</dbReference>
<accession>A0A1X7TFQ8</accession>
<keyword evidence="5" id="KW-0653">Protein transport</keyword>
<evidence type="ECO:0000256" key="2">
    <source>
        <dbReference type="ARBA" id="ARBA00009063"/>
    </source>
</evidence>
<evidence type="ECO:0000256" key="5">
    <source>
        <dbReference type="ARBA" id="ARBA00022927"/>
    </source>
</evidence>
<dbReference type="EnsemblMetazoa" id="Aqu2.1.13516_001">
    <property type="protein sequence ID" value="Aqu2.1.13516_001"/>
    <property type="gene ID" value="Aqu2.1.13516"/>
</dbReference>
<evidence type="ECO:0000256" key="9">
    <source>
        <dbReference type="ARBA" id="ARBA00023136"/>
    </source>
</evidence>
<proteinExistence type="inferred from homology"/>
<dbReference type="PANTHER" id="PTHR19957:SF83">
    <property type="entry name" value="SYNTAXIN-16"/>
    <property type="match status" value="1"/>
</dbReference>
<dbReference type="CDD" id="cd15845">
    <property type="entry name" value="SNARE_syntaxin16"/>
    <property type="match status" value="1"/>
</dbReference>
<dbReference type="SMART" id="SM00397">
    <property type="entry name" value="t_SNARE"/>
    <property type="match status" value="1"/>
</dbReference>
<comment type="similarity">
    <text evidence="2">Belongs to the syntaxin family.</text>
</comment>
<dbReference type="GO" id="GO:0000139">
    <property type="term" value="C:Golgi membrane"/>
    <property type="evidence" value="ECO:0007669"/>
    <property type="project" value="UniProtKB-SubCell"/>
</dbReference>
<evidence type="ECO:0000256" key="8">
    <source>
        <dbReference type="ARBA" id="ARBA00023054"/>
    </source>
</evidence>
<organism evidence="11">
    <name type="scientific">Amphimedon queenslandica</name>
    <name type="common">Sponge</name>
    <dbReference type="NCBI Taxonomy" id="400682"/>
    <lineage>
        <taxon>Eukaryota</taxon>
        <taxon>Metazoa</taxon>
        <taxon>Porifera</taxon>
        <taxon>Demospongiae</taxon>
        <taxon>Heteroscleromorpha</taxon>
        <taxon>Haplosclerida</taxon>
        <taxon>Niphatidae</taxon>
        <taxon>Amphimedon</taxon>
    </lineage>
</organism>
<evidence type="ECO:0000256" key="3">
    <source>
        <dbReference type="ARBA" id="ARBA00022448"/>
    </source>
</evidence>
<dbReference type="GO" id="GO:0048278">
    <property type="term" value="P:vesicle docking"/>
    <property type="evidence" value="ECO:0007669"/>
    <property type="project" value="TreeGrafter"/>
</dbReference>
<dbReference type="Gene3D" id="1.20.58.70">
    <property type="match status" value="1"/>
</dbReference>
<dbReference type="InterPro" id="IPR000727">
    <property type="entry name" value="T_SNARE_dom"/>
</dbReference>
<keyword evidence="7" id="KW-0333">Golgi apparatus</keyword>
<dbReference type="AlphaFoldDB" id="A0A1X7TFQ8"/>
<feature type="domain" description="T-SNARE coiled-coil homology" evidence="10">
    <location>
        <begin position="197"/>
        <end position="259"/>
    </location>
</feature>
<dbReference type="STRING" id="400682.A0A1X7TFQ8"/>
<keyword evidence="6" id="KW-1133">Transmembrane helix</keyword>
<evidence type="ECO:0000256" key="1">
    <source>
        <dbReference type="ARBA" id="ARBA00004409"/>
    </source>
</evidence>
<keyword evidence="3" id="KW-0813">Transport</keyword>
<name>A0A1X7TFQ8_AMPQE</name>
<dbReference type="eggNOG" id="KOG0809">
    <property type="taxonomic scope" value="Eukaryota"/>
</dbReference>
<dbReference type="GO" id="GO:0006886">
    <property type="term" value="P:intracellular protein transport"/>
    <property type="evidence" value="ECO:0007669"/>
    <property type="project" value="TreeGrafter"/>
</dbReference>
<comment type="subcellular location">
    <subcellularLocation>
        <location evidence="1">Golgi apparatus membrane</location>
        <topology evidence="1">Single-pass type IV membrane protein</topology>
    </subcellularLocation>
</comment>
<evidence type="ECO:0000256" key="4">
    <source>
        <dbReference type="ARBA" id="ARBA00022692"/>
    </source>
</evidence>
<evidence type="ECO:0000256" key="7">
    <source>
        <dbReference type="ARBA" id="ARBA00023034"/>
    </source>
</evidence>